<dbReference type="InterPro" id="IPR001424">
    <property type="entry name" value="SOD_Cu_Zn_dom"/>
</dbReference>
<dbReference type="Ensembl" id="ENSAMXT00000039631.1">
    <property type="protein sequence ID" value="ENSAMXP00000053730.1"/>
    <property type="gene ID" value="ENSAMXG00000037060.1"/>
</dbReference>
<reference evidence="2" key="3">
    <citation type="submission" date="2025-08" db="UniProtKB">
        <authorList>
            <consortium name="Ensembl"/>
        </authorList>
    </citation>
    <scope>IDENTIFICATION</scope>
</reference>
<keyword evidence="3" id="KW-1185">Reference proteome</keyword>
<dbReference type="GO" id="GO:0046872">
    <property type="term" value="F:metal ion binding"/>
    <property type="evidence" value="ECO:0007669"/>
    <property type="project" value="InterPro"/>
</dbReference>
<dbReference type="InterPro" id="IPR036423">
    <property type="entry name" value="SOD-like_Cu/Zn_dom_sf"/>
</dbReference>
<evidence type="ECO:0000313" key="2">
    <source>
        <dbReference type="Ensembl" id="ENSAMXP00000053730.1"/>
    </source>
</evidence>
<dbReference type="GO" id="GO:0006801">
    <property type="term" value="P:superoxide metabolic process"/>
    <property type="evidence" value="ECO:0007669"/>
    <property type="project" value="InterPro"/>
</dbReference>
<organism evidence="2 3">
    <name type="scientific">Astyanax mexicanus</name>
    <name type="common">Blind cave fish</name>
    <name type="synonym">Astyanax fasciatus mexicanus</name>
    <dbReference type="NCBI Taxonomy" id="7994"/>
    <lineage>
        <taxon>Eukaryota</taxon>
        <taxon>Metazoa</taxon>
        <taxon>Chordata</taxon>
        <taxon>Craniata</taxon>
        <taxon>Vertebrata</taxon>
        <taxon>Euteleostomi</taxon>
        <taxon>Actinopterygii</taxon>
        <taxon>Neopterygii</taxon>
        <taxon>Teleostei</taxon>
        <taxon>Ostariophysi</taxon>
        <taxon>Characiformes</taxon>
        <taxon>Characoidei</taxon>
        <taxon>Acestrorhamphidae</taxon>
        <taxon>Acestrorhamphinae</taxon>
        <taxon>Astyanax</taxon>
    </lineage>
</organism>
<dbReference type="InterPro" id="IPR053257">
    <property type="entry name" value="Cu-only_SOD"/>
</dbReference>
<sequence>MIGRSVVIHGPDEAARRIACANLTLHRFPSASTGSWQGSGSSSGHMHFSQTSPQGATNLHIFLSGLEARAGGYHVHLLPIKSGEDACSNENIMGHFNPYAVNVSLSPSPGNGTVDQYEIGDISGKFGYLTDQYQLQKHVMDSNLPLSGPNSIIGRSLVIHYRNGSSNNCNQALLITGNESFTSLWRELVPLFFTELF</sequence>
<dbReference type="PANTHER" id="PTHR20910:SF1">
    <property type="entry name" value="SUPEROXIDE DISMUTASE COPPER_ZINC BINDING DOMAIN-CONTAINING PROTEIN"/>
    <property type="match status" value="1"/>
</dbReference>
<dbReference type="InParanoid" id="A0A3B1KI82"/>
<dbReference type="PANTHER" id="PTHR20910">
    <property type="entry name" value="AGAP001623-PA"/>
    <property type="match status" value="1"/>
</dbReference>
<dbReference type="Proteomes" id="UP000018467">
    <property type="component" value="Unassembled WGS sequence"/>
</dbReference>
<reference evidence="3" key="2">
    <citation type="journal article" date="2014" name="Nat. Commun.">
        <title>The cavefish genome reveals candidate genes for eye loss.</title>
        <authorList>
            <person name="McGaugh S.E."/>
            <person name="Gross J.B."/>
            <person name="Aken B."/>
            <person name="Blin M."/>
            <person name="Borowsky R."/>
            <person name="Chalopin D."/>
            <person name="Hinaux H."/>
            <person name="Jeffery W.R."/>
            <person name="Keene A."/>
            <person name="Ma L."/>
            <person name="Minx P."/>
            <person name="Murphy D."/>
            <person name="O'Quin K.E."/>
            <person name="Retaux S."/>
            <person name="Rohner N."/>
            <person name="Searle S.M."/>
            <person name="Stahl B.A."/>
            <person name="Tabin C."/>
            <person name="Volff J.N."/>
            <person name="Yoshizawa M."/>
            <person name="Warren W.C."/>
        </authorList>
    </citation>
    <scope>NUCLEOTIDE SEQUENCE [LARGE SCALE GENOMIC DNA]</scope>
    <source>
        <strain evidence="3">female</strain>
    </source>
</reference>
<accession>A0A3B1KI82</accession>
<reference evidence="3" key="1">
    <citation type="submission" date="2013-03" db="EMBL/GenBank/DDBJ databases">
        <authorList>
            <person name="Jeffery W."/>
            <person name="Warren W."/>
            <person name="Wilson R.K."/>
        </authorList>
    </citation>
    <scope>NUCLEOTIDE SEQUENCE</scope>
    <source>
        <strain evidence="3">female</strain>
    </source>
</reference>
<dbReference type="Pfam" id="PF00080">
    <property type="entry name" value="Sod_Cu"/>
    <property type="match status" value="1"/>
</dbReference>
<name>A0A3B1KI82_ASTMX</name>
<evidence type="ECO:0000259" key="1">
    <source>
        <dbReference type="Pfam" id="PF00080"/>
    </source>
</evidence>
<proteinExistence type="predicted"/>
<dbReference type="GeneTree" id="ENSGT00530000064791"/>
<evidence type="ECO:0000313" key="3">
    <source>
        <dbReference type="Proteomes" id="UP000018467"/>
    </source>
</evidence>
<dbReference type="Gene3D" id="2.60.40.200">
    <property type="entry name" value="Superoxide dismutase, copper/zinc binding domain"/>
    <property type="match status" value="1"/>
</dbReference>
<dbReference type="Bgee" id="ENSAMXG00000037060">
    <property type="expression patterns" value="Expressed in olfactory epithelium and 10 other cell types or tissues"/>
</dbReference>
<protein>
    <recommendedName>
        <fullName evidence="1">Superoxide dismutase copper/zinc binding domain-containing protein</fullName>
    </recommendedName>
</protein>
<reference evidence="2" key="4">
    <citation type="submission" date="2025-09" db="UniProtKB">
        <authorList>
            <consortium name="Ensembl"/>
        </authorList>
    </citation>
    <scope>IDENTIFICATION</scope>
</reference>
<dbReference type="AlphaFoldDB" id="A0A3B1KI82"/>
<dbReference type="SUPFAM" id="SSF49329">
    <property type="entry name" value="Cu,Zn superoxide dismutase-like"/>
    <property type="match status" value="1"/>
</dbReference>
<feature type="domain" description="Superoxide dismutase copper/zinc binding" evidence="1">
    <location>
        <begin position="43"/>
        <end position="168"/>
    </location>
</feature>